<dbReference type="GO" id="GO:0016301">
    <property type="term" value="F:kinase activity"/>
    <property type="evidence" value="ECO:0007669"/>
    <property type="project" value="UniProtKB-KW"/>
</dbReference>
<accession>A0A512HUK6</accession>
<dbReference type="InterPro" id="IPR006083">
    <property type="entry name" value="PRK/URK"/>
</dbReference>
<comment type="caution">
    <text evidence="2">The sequence shown here is derived from an EMBL/GenBank/DDBJ whole genome shotgun (WGS) entry which is preliminary data.</text>
</comment>
<dbReference type="Proteomes" id="UP000321769">
    <property type="component" value="Unassembled WGS sequence"/>
</dbReference>
<keyword evidence="2" id="KW-0418">Kinase</keyword>
<dbReference type="Gene3D" id="3.40.50.300">
    <property type="entry name" value="P-loop containing nucleotide triphosphate hydrolases"/>
    <property type="match status" value="1"/>
</dbReference>
<dbReference type="AlphaFoldDB" id="A0A512HUK6"/>
<evidence type="ECO:0000313" key="2">
    <source>
        <dbReference type="EMBL" id="GEO89139.1"/>
    </source>
</evidence>
<feature type="domain" description="Phosphoribulokinase/uridine kinase" evidence="1">
    <location>
        <begin position="31"/>
        <end position="184"/>
    </location>
</feature>
<keyword evidence="2" id="KW-0808">Transferase</keyword>
<sequence>MVPVATRRRREVLGAVARHLLPRRPGHPLRVGIDGVCGSGKTTFAAELAAQVEALGRPAIVVDSDGFHHVRSRRRRRLDDPARGYYEDAYDFDALRDRVLVPLGPGGTRRFAVRVHDLESDAVITDANTTAPVDAVMLFAATFLQRAGLRDLWDEVIHLHVDLEVAQARGVERDAAALGGAVAATRAYEERYLAACRLYVAEQDPAPRASIVVDNTVLEAPRLLRPSDDI</sequence>
<dbReference type="OrthoDB" id="572586at2"/>
<evidence type="ECO:0000259" key="1">
    <source>
        <dbReference type="Pfam" id="PF00485"/>
    </source>
</evidence>
<dbReference type="Pfam" id="PF00485">
    <property type="entry name" value="PRK"/>
    <property type="match status" value="1"/>
</dbReference>
<dbReference type="GO" id="GO:0005524">
    <property type="term" value="F:ATP binding"/>
    <property type="evidence" value="ECO:0007669"/>
    <property type="project" value="InterPro"/>
</dbReference>
<proteinExistence type="predicted"/>
<dbReference type="InterPro" id="IPR027417">
    <property type="entry name" value="P-loop_NTPase"/>
</dbReference>
<dbReference type="SUPFAM" id="SSF52540">
    <property type="entry name" value="P-loop containing nucleoside triphosphate hydrolases"/>
    <property type="match status" value="1"/>
</dbReference>
<protein>
    <submittedName>
        <fullName evidence="2">Uridine kinase</fullName>
    </submittedName>
</protein>
<dbReference type="EMBL" id="BJZQ01000005">
    <property type="protein sequence ID" value="GEO89139.1"/>
    <property type="molecule type" value="Genomic_DNA"/>
</dbReference>
<dbReference type="RefSeq" id="WP_146826948.1">
    <property type="nucleotide sequence ID" value="NZ_BAAAYQ010000001.1"/>
</dbReference>
<organism evidence="2 3">
    <name type="scientific">Aeromicrobium flavum</name>
    <dbReference type="NCBI Taxonomy" id="416568"/>
    <lineage>
        <taxon>Bacteria</taxon>
        <taxon>Bacillati</taxon>
        <taxon>Actinomycetota</taxon>
        <taxon>Actinomycetes</taxon>
        <taxon>Propionibacteriales</taxon>
        <taxon>Nocardioidaceae</taxon>
        <taxon>Aeromicrobium</taxon>
    </lineage>
</organism>
<evidence type="ECO:0000313" key="3">
    <source>
        <dbReference type="Proteomes" id="UP000321769"/>
    </source>
</evidence>
<gene>
    <name evidence="2" type="ORF">AFL01nite_14660</name>
</gene>
<name>A0A512HUK6_9ACTN</name>
<reference evidence="2 3" key="1">
    <citation type="submission" date="2019-07" db="EMBL/GenBank/DDBJ databases">
        <title>Whole genome shotgun sequence of Aeromicrobium flavum NBRC 107625.</title>
        <authorList>
            <person name="Hosoyama A."/>
            <person name="Uohara A."/>
            <person name="Ohji S."/>
            <person name="Ichikawa N."/>
        </authorList>
    </citation>
    <scope>NUCLEOTIDE SEQUENCE [LARGE SCALE GENOMIC DNA]</scope>
    <source>
        <strain evidence="2 3">NBRC 107625</strain>
    </source>
</reference>
<keyword evidence="3" id="KW-1185">Reference proteome</keyword>